<keyword evidence="1" id="KW-0812">Transmembrane</keyword>
<name>A0AAV4W9B6_CAEEX</name>
<keyword evidence="1" id="KW-0472">Membrane</keyword>
<keyword evidence="3" id="KW-1185">Reference proteome</keyword>
<keyword evidence="1" id="KW-1133">Transmembrane helix</keyword>
<feature type="transmembrane region" description="Helical" evidence="1">
    <location>
        <begin position="37"/>
        <end position="59"/>
    </location>
</feature>
<feature type="transmembrane region" description="Helical" evidence="1">
    <location>
        <begin position="175"/>
        <end position="191"/>
    </location>
</feature>
<proteinExistence type="predicted"/>
<feature type="transmembrane region" description="Helical" evidence="1">
    <location>
        <begin position="211"/>
        <end position="230"/>
    </location>
</feature>
<feature type="transmembrane region" description="Helical" evidence="1">
    <location>
        <begin position="71"/>
        <end position="90"/>
    </location>
</feature>
<organism evidence="2 3">
    <name type="scientific">Caerostris extrusa</name>
    <name type="common">Bark spider</name>
    <name type="synonym">Caerostris bankana</name>
    <dbReference type="NCBI Taxonomy" id="172846"/>
    <lineage>
        <taxon>Eukaryota</taxon>
        <taxon>Metazoa</taxon>
        <taxon>Ecdysozoa</taxon>
        <taxon>Arthropoda</taxon>
        <taxon>Chelicerata</taxon>
        <taxon>Arachnida</taxon>
        <taxon>Araneae</taxon>
        <taxon>Araneomorphae</taxon>
        <taxon>Entelegynae</taxon>
        <taxon>Araneoidea</taxon>
        <taxon>Araneidae</taxon>
        <taxon>Caerostris</taxon>
    </lineage>
</organism>
<dbReference type="Proteomes" id="UP001054945">
    <property type="component" value="Unassembled WGS sequence"/>
</dbReference>
<protein>
    <submittedName>
        <fullName evidence="2">Uncharacterized protein</fullName>
    </submittedName>
</protein>
<feature type="transmembrane region" description="Helical" evidence="1">
    <location>
        <begin position="110"/>
        <end position="136"/>
    </location>
</feature>
<sequence>MSDTEKKVRFGDVTVLEFEVEPYPRRKLLYVCTMGEVVWQFVFFNLFSSLLTFLLLIEVRGEPNKLKEKHLWVYVLCIWPAIAIIVSAMYHKQQLLALLRRNTGEMELSVATELILFPVLRTILLCVGISFLFVTADSIASVYKKLVTMDNMNRAEEPLNQQEPSNWMHCSNKELFVHLGIAGAFSLYTILTFHDEIRPKKSEEKAGDVHFLMILPVFWIYTAFSFYLFHRIPHITERIRQLAERRRNIAVAYLRADERVII</sequence>
<dbReference type="AlphaFoldDB" id="A0AAV4W9B6"/>
<evidence type="ECO:0000256" key="1">
    <source>
        <dbReference type="SAM" id="Phobius"/>
    </source>
</evidence>
<evidence type="ECO:0000313" key="3">
    <source>
        <dbReference type="Proteomes" id="UP001054945"/>
    </source>
</evidence>
<evidence type="ECO:0000313" key="2">
    <source>
        <dbReference type="EMBL" id="GIY79495.1"/>
    </source>
</evidence>
<dbReference type="EMBL" id="BPLR01015896">
    <property type="protein sequence ID" value="GIY79495.1"/>
    <property type="molecule type" value="Genomic_DNA"/>
</dbReference>
<gene>
    <name evidence="2" type="ORF">CEXT_313451</name>
</gene>
<comment type="caution">
    <text evidence="2">The sequence shown here is derived from an EMBL/GenBank/DDBJ whole genome shotgun (WGS) entry which is preliminary data.</text>
</comment>
<reference evidence="2 3" key="1">
    <citation type="submission" date="2021-06" db="EMBL/GenBank/DDBJ databases">
        <title>Caerostris extrusa draft genome.</title>
        <authorList>
            <person name="Kono N."/>
            <person name="Arakawa K."/>
        </authorList>
    </citation>
    <scope>NUCLEOTIDE SEQUENCE [LARGE SCALE GENOMIC DNA]</scope>
</reference>
<accession>A0AAV4W9B6</accession>